<dbReference type="NCBIfam" id="TIGR00928">
    <property type="entry name" value="purB"/>
    <property type="match status" value="1"/>
</dbReference>
<dbReference type="CDD" id="cd01598">
    <property type="entry name" value="PurB"/>
    <property type="match status" value="1"/>
</dbReference>
<evidence type="ECO:0000256" key="6">
    <source>
        <dbReference type="ARBA" id="ARBA00022755"/>
    </source>
</evidence>
<dbReference type="EMBL" id="JADAZL010000002">
    <property type="protein sequence ID" value="MBE2164109.1"/>
    <property type="molecule type" value="Genomic_DNA"/>
</dbReference>
<comment type="pathway">
    <text evidence="1 13">Purine metabolism; IMP biosynthesis via de novo pathway; 5-amino-1-(5-phospho-D-ribosyl)imidazole-4-carboxamide from 5-amino-1-(5-phospho-D-ribosyl)imidazole-4-carboxylate: step 2/2.</text>
</comment>
<evidence type="ECO:0000256" key="8">
    <source>
        <dbReference type="ARBA" id="ARBA00024477"/>
    </source>
</evidence>
<dbReference type="InterPro" id="IPR004769">
    <property type="entry name" value="Pur_lyase"/>
</dbReference>
<evidence type="ECO:0000256" key="2">
    <source>
        <dbReference type="ARBA" id="ARBA00004734"/>
    </source>
</evidence>
<dbReference type="SUPFAM" id="SSF48557">
    <property type="entry name" value="L-aspartase-like"/>
    <property type="match status" value="1"/>
</dbReference>
<evidence type="ECO:0000313" key="17">
    <source>
        <dbReference type="Proteomes" id="UP000619170"/>
    </source>
</evidence>
<dbReference type="InterPro" id="IPR013539">
    <property type="entry name" value="PurB_C"/>
</dbReference>
<dbReference type="GO" id="GO:0016829">
    <property type="term" value="F:lyase activity"/>
    <property type="evidence" value="ECO:0007669"/>
    <property type="project" value="UniProtKB-KW"/>
</dbReference>
<evidence type="ECO:0000256" key="5">
    <source>
        <dbReference type="ARBA" id="ARBA00017058"/>
    </source>
</evidence>
<feature type="domain" description="Adenylosuccinate lyase PurB C-terminal" evidence="15">
    <location>
        <begin position="328"/>
        <end position="445"/>
    </location>
</feature>
<evidence type="ECO:0000259" key="14">
    <source>
        <dbReference type="Pfam" id="PF00206"/>
    </source>
</evidence>
<dbReference type="Proteomes" id="UP000619170">
    <property type="component" value="Unassembled WGS sequence"/>
</dbReference>
<dbReference type="Gene3D" id="1.10.40.30">
    <property type="entry name" value="Fumarase/aspartase (C-terminal domain)"/>
    <property type="match status" value="1"/>
</dbReference>
<comment type="function">
    <text evidence="9">Catalyzes two reactions in de novo purine nucleotide biosynthesis. Catalyzes the breakdown of 5-aminoimidazole- (N-succinylocarboxamide) ribotide (SAICAR or 2-[5-amino-1-(5-phospho-beta-D-ribosyl)imidazole-4-carboxamido]succinate) to 5-aminoimidazole-4-carboxamide ribotide (AICAR or 5-amino-1-(5-phospho-beta-D-ribosyl)imidazole-4-carboxamide) and fumarate, and of adenylosuccinate (ADS or N(6)-(1,2-dicarboxyethyl)-AMP) to adenosine monophosphate (AMP) and fumarate.</text>
</comment>
<dbReference type="InterPro" id="IPR008948">
    <property type="entry name" value="L-Aspartase-like"/>
</dbReference>
<dbReference type="Gene3D" id="1.20.200.10">
    <property type="entry name" value="Fumarase/aspartase (Central domain)"/>
    <property type="match status" value="1"/>
</dbReference>
<evidence type="ECO:0000256" key="7">
    <source>
        <dbReference type="ARBA" id="ARBA00023239"/>
    </source>
</evidence>
<comment type="catalytic activity">
    <reaction evidence="11">
        <text>N(6)-(1,2-dicarboxyethyl)-AMP = fumarate + AMP</text>
        <dbReference type="Rhea" id="RHEA:16853"/>
        <dbReference type="ChEBI" id="CHEBI:29806"/>
        <dbReference type="ChEBI" id="CHEBI:57567"/>
        <dbReference type="ChEBI" id="CHEBI:456215"/>
        <dbReference type="EC" id="4.3.2.2"/>
    </reaction>
    <physiologicalReaction direction="left-to-right" evidence="11">
        <dbReference type="Rhea" id="RHEA:16854"/>
    </physiologicalReaction>
</comment>
<comment type="pathway">
    <text evidence="2 13">Purine metabolism; AMP biosynthesis via de novo pathway; AMP from IMP: step 2/2.</text>
</comment>
<name>A0ABR9NGS6_9GAMM</name>
<evidence type="ECO:0000313" key="16">
    <source>
        <dbReference type="EMBL" id="MBE2164109.1"/>
    </source>
</evidence>
<dbReference type="InterPro" id="IPR047136">
    <property type="entry name" value="PurB_bact"/>
</dbReference>
<evidence type="ECO:0000259" key="15">
    <source>
        <dbReference type="Pfam" id="PF08328"/>
    </source>
</evidence>
<dbReference type="EC" id="4.3.2.2" evidence="4 12"/>
<dbReference type="PROSITE" id="PS00163">
    <property type="entry name" value="FUMARATE_LYASES"/>
    <property type="match status" value="1"/>
</dbReference>
<evidence type="ECO:0000256" key="3">
    <source>
        <dbReference type="ARBA" id="ARBA00008273"/>
    </source>
</evidence>
<dbReference type="InterPro" id="IPR022761">
    <property type="entry name" value="Fumarate_lyase_N"/>
</dbReference>
<sequence length="462" mass="51369">MNALTALSPLDGRYASKCDALRPFLSEFGLIHARVTVEVRWLQALSNRPEIVEVAPFSNETNAALDAIVSNFSEEDANRIKEIERTTNHDVKAVEYFLKEKIAGIAELQNAGEFIHFACTSEDINNLSHALMLKNGREVLVSSMKQILNAISSLATAHAEQPMLSRTHGQTASPTTLGKEMANVAYRLARQIKQFENVELLGKINGAVGNYNAHLSAYPDVDWAAHAQAFVESLGLAFNPYTTQIEPHDYMAELFDALRRFNTILIDFNRDVWGYISLGYFKQRLKDGEVGSSTMPHKVNPIDFENSEGNLGIANAVLAHLGEKLPISRWQRDLTDSTVLRNMGVGFAQSLIAFDACLKGVGKLELNANRLLEDLDQAQEVLAEPIQTVMRRYNVEKPYEKLKALTRGQAMTRDMMVNFVNGDELSQVPSEERARLAELTPATYTGNAAEQAKQINDLISKI</sequence>
<dbReference type="InterPro" id="IPR024083">
    <property type="entry name" value="Fumarase/histidase_N"/>
</dbReference>
<dbReference type="InterPro" id="IPR000362">
    <property type="entry name" value="Fumarate_lyase_fam"/>
</dbReference>
<evidence type="ECO:0000256" key="9">
    <source>
        <dbReference type="ARBA" id="ARBA00025012"/>
    </source>
</evidence>
<organism evidence="16 17">
    <name type="scientific">Acinetobacter oleivorans</name>
    <dbReference type="NCBI Taxonomy" id="1148157"/>
    <lineage>
        <taxon>Bacteria</taxon>
        <taxon>Pseudomonadati</taxon>
        <taxon>Pseudomonadota</taxon>
        <taxon>Gammaproteobacteria</taxon>
        <taxon>Moraxellales</taxon>
        <taxon>Moraxellaceae</taxon>
        <taxon>Acinetobacter</taxon>
    </lineage>
</organism>
<evidence type="ECO:0000256" key="12">
    <source>
        <dbReference type="NCBIfam" id="TIGR00928"/>
    </source>
</evidence>
<dbReference type="InterPro" id="IPR020557">
    <property type="entry name" value="Fumarate_lyase_CS"/>
</dbReference>
<keyword evidence="7 13" id="KW-0456">Lyase</keyword>
<feature type="domain" description="Fumarate lyase N-terminal" evidence="14">
    <location>
        <begin position="12"/>
        <end position="309"/>
    </location>
</feature>
<dbReference type="RefSeq" id="WP_192833907.1">
    <property type="nucleotide sequence ID" value="NZ_JADAZL010000002.1"/>
</dbReference>
<dbReference type="Pfam" id="PF00206">
    <property type="entry name" value="Lyase_1"/>
    <property type="match status" value="1"/>
</dbReference>
<dbReference type="NCBIfam" id="NF006764">
    <property type="entry name" value="PRK09285.1"/>
    <property type="match status" value="1"/>
</dbReference>
<dbReference type="Gene3D" id="1.10.275.10">
    <property type="entry name" value="Fumarase/aspartase (N-terminal domain)"/>
    <property type="match status" value="1"/>
</dbReference>
<comment type="caution">
    <text evidence="16">The sequence shown here is derived from an EMBL/GenBank/DDBJ whole genome shotgun (WGS) entry which is preliminary data.</text>
</comment>
<comment type="catalytic activity">
    <reaction evidence="8">
        <text>(2S)-2-[5-amino-1-(5-phospho-beta-D-ribosyl)imidazole-4-carboxamido]succinate = 5-amino-1-(5-phospho-beta-D-ribosyl)imidazole-4-carboxamide + fumarate</text>
        <dbReference type="Rhea" id="RHEA:23920"/>
        <dbReference type="ChEBI" id="CHEBI:29806"/>
        <dbReference type="ChEBI" id="CHEBI:58443"/>
        <dbReference type="ChEBI" id="CHEBI:58475"/>
        <dbReference type="EC" id="4.3.2.2"/>
    </reaction>
    <physiologicalReaction direction="left-to-right" evidence="8">
        <dbReference type="Rhea" id="RHEA:23921"/>
    </physiologicalReaction>
</comment>
<dbReference type="PRINTS" id="PR00149">
    <property type="entry name" value="FUMRATELYASE"/>
</dbReference>
<comment type="similarity">
    <text evidence="3 13">Belongs to the lyase 1 family. Adenylosuccinate lyase subfamily.</text>
</comment>
<evidence type="ECO:0000256" key="10">
    <source>
        <dbReference type="ARBA" id="ARBA00030717"/>
    </source>
</evidence>
<evidence type="ECO:0000256" key="11">
    <source>
        <dbReference type="ARBA" id="ARBA00049115"/>
    </source>
</evidence>
<dbReference type="PANTHER" id="PTHR43411:SF1">
    <property type="entry name" value="ADENYLOSUCCINATE LYASE"/>
    <property type="match status" value="1"/>
</dbReference>
<dbReference type="PANTHER" id="PTHR43411">
    <property type="entry name" value="ADENYLOSUCCINATE LYASE"/>
    <property type="match status" value="1"/>
</dbReference>
<gene>
    <name evidence="16" type="primary">purB</name>
    <name evidence="16" type="ORF">IIQ43_06120</name>
</gene>
<evidence type="ECO:0000256" key="4">
    <source>
        <dbReference type="ARBA" id="ARBA00012339"/>
    </source>
</evidence>
<keyword evidence="6 13" id="KW-0658">Purine biosynthesis</keyword>
<dbReference type="Pfam" id="PF08328">
    <property type="entry name" value="ASL_C"/>
    <property type="match status" value="1"/>
</dbReference>
<evidence type="ECO:0000256" key="1">
    <source>
        <dbReference type="ARBA" id="ARBA00004706"/>
    </source>
</evidence>
<keyword evidence="17" id="KW-1185">Reference proteome</keyword>
<accession>A0ABR9NGS6</accession>
<proteinExistence type="inferred from homology"/>
<reference evidence="17" key="1">
    <citation type="submission" date="2023-07" db="EMBL/GenBank/DDBJ databases">
        <title>Acinetobacter oleivorans assembled AC1583.</title>
        <authorList>
            <person name="Yeo C.C."/>
        </authorList>
    </citation>
    <scope>NUCLEOTIDE SEQUENCE [LARGE SCALE GENOMIC DNA]</scope>
    <source>
        <strain evidence="17">AC1583</strain>
    </source>
</reference>
<evidence type="ECO:0000256" key="13">
    <source>
        <dbReference type="RuleBase" id="RU361172"/>
    </source>
</evidence>
<protein>
    <recommendedName>
        <fullName evidence="5 12">Adenylosuccinate lyase</fullName>
        <shortName evidence="13">ASL</shortName>
        <ecNumber evidence="4 12">4.3.2.2</ecNumber>
    </recommendedName>
    <alternativeName>
        <fullName evidence="10 13">Adenylosuccinase</fullName>
    </alternativeName>
</protein>